<dbReference type="InterPro" id="IPR002104">
    <property type="entry name" value="Integrase_catalytic"/>
</dbReference>
<feature type="domain" description="Tyr recombinase" evidence="7">
    <location>
        <begin position="136"/>
        <end position="321"/>
    </location>
</feature>
<evidence type="ECO:0000256" key="4">
    <source>
        <dbReference type="ARBA" id="ARBA00023172"/>
    </source>
</evidence>
<evidence type="ECO:0000256" key="5">
    <source>
        <dbReference type="PROSITE-ProRule" id="PRU01248"/>
    </source>
</evidence>
<dbReference type="CDD" id="cd00798">
    <property type="entry name" value="INT_XerDC_C"/>
    <property type="match status" value="1"/>
</dbReference>
<dbReference type="Proteomes" id="UP000642829">
    <property type="component" value="Unassembled WGS sequence"/>
</dbReference>
<dbReference type="PROSITE" id="PS51898">
    <property type="entry name" value="TYR_RECOMBINASE"/>
    <property type="match status" value="1"/>
</dbReference>
<reference evidence="9" key="1">
    <citation type="journal article" date="2014" name="Int. J. Syst. Evol. Microbiol.">
        <title>Complete genome sequence of Corynebacterium casei LMG S-19264T (=DSM 44701T), isolated from a smear-ripened cheese.</title>
        <authorList>
            <consortium name="US DOE Joint Genome Institute (JGI-PGF)"/>
            <person name="Walter F."/>
            <person name="Albersmeier A."/>
            <person name="Kalinowski J."/>
            <person name="Ruckert C."/>
        </authorList>
    </citation>
    <scope>NUCLEOTIDE SEQUENCE</scope>
    <source>
        <strain evidence="9">KCTC 12870</strain>
    </source>
</reference>
<organism evidence="9 10">
    <name type="scientific">Cerasicoccus arenae</name>
    <dbReference type="NCBI Taxonomy" id="424488"/>
    <lineage>
        <taxon>Bacteria</taxon>
        <taxon>Pseudomonadati</taxon>
        <taxon>Verrucomicrobiota</taxon>
        <taxon>Opitutia</taxon>
        <taxon>Puniceicoccales</taxon>
        <taxon>Cerasicoccaceae</taxon>
        <taxon>Cerasicoccus</taxon>
    </lineage>
</organism>
<keyword evidence="2" id="KW-0229">DNA integration</keyword>
<dbReference type="InterPro" id="IPR044068">
    <property type="entry name" value="CB"/>
</dbReference>
<dbReference type="Pfam" id="PF02899">
    <property type="entry name" value="Phage_int_SAM_1"/>
    <property type="match status" value="1"/>
</dbReference>
<evidence type="ECO:0000313" key="10">
    <source>
        <dbReference type="Proteomes" id="UP000642829"/>
    </source>
</evidence>
<dbReference type="InterPro" id="IPR013762">
    <property type="entry name" value="Integrase-like_cat_sf"/>
</dbReference>
<dbReference type="InterPro" id="IPR010998">
    <property type="entry name" value="Integrase_recombinase_N"/>
</dbReference>
<protein>
    <submittedName>
        <fullName evidence="9">Tyrosine recombinase XerD</fullName>
    </submittedName>
</protein>
<name>A0A8J3DFF8_9BACT</name>
<dbReference type="RefSeq" id="WP_189517616.1">
    <property type="nucleotide sequence ID" value="NZ_BMXG01000043.1"/>
</dbReference>
<keyword evidence="3 5" id="KW-0238">DNA-binding</keyword>
<dbReference type="GO" id="GO:0015074">
    <property type="term" value="P:DNA integration"/>
    <property type="evidence" value="ECO:0007669"/>
    <property type="project" value="UniProtKB-KW"/>
</dbReference>
<evidence type="ECO:0000256" key="1">
    <source>
        <dbReference type="ARBA" id="ARBA00022829"/>
    </source>
</evidence>
<proteinExistence type="predicted"/>
<dbReference type="InterPro" id="IPR050090">
    <property type="entry name" value="Tyrosine_recombinase_XerCD"/>
</dbReference>
<evidence type="ECO:0000313" key="9">
    <source>
        <dbReference type="EMBL" id="GHC14132.1"/>
    </source>
</evidence>
<dbReference type="PANTHER" id="PTHR30349:SF81">
    <property type="entry name" value="TYROSINE RECOMBINASE XERC"/>
    <property type="match status" value="1"/>
</dbReference>
<evidence type="ECO:0000256" key="6">
    <source>
        <dbReference type="SAM" id="MobiDB-lite"/>
    </source>
</evidence>
<dbReference type="SUPFAM" id="SSF56349">
    <property type="entry name" value="DNA breaking-rejoining enzymes"/>
    <property type="match status" value="1"/>
</dbReference>
<feature type="region of interest" description="Disordered" evidence="6">
    <location>
        <begin position="1"/>
        <end position="21"/>
    </location>
</feature>
<keyword evidence="1" id="KW-0159">Chromosome partition</keyword>
<dbReference type="Gene3D" id="1.10.443.10">
    <property type="entry name" value="Intergrase catalytic core"/>
    <property type="match status" value="1"/>
</dbReference>
<dbReference type="Pfam" id="PF00589">
    <property type="entry name" value="Phage_integrase"/>
    <property type="match status" value="1"/>
</dbReference>
<comment type="caution">
    <text evidence="9">The sequence shown here is derived from an EMBL/GenBank/DDBJ whole genome shotgun (WGS) entry which is preliminary data.</text>
</comment>
<keyword evidence="10" id="KW-1185">Reference proteome</keyword>
<dbReference type="PANTHER" id="PTHR30349">
    <property type="entry name" value="PHAGE INTEGRASE-RELATED"/>
    <property type="match status" value="1"/>
</dbReference>
<dbReference type="GO" id="GO:0006310">
    <property type="term" value="P:DNA recombination"/>
    <property type="evidence" value="ECO:0007669"/>
    <property type="project" value="UniProtKB-KW"/>
</dbReference>
<reference evidence="9" key="2">
    <citation type="submission" date="2020-09" db="EMBL/GenBank/DDBJ databases">
        <authorList>
            <person name="Sun Q."/>
            <person name="Kim S."/>
        </authorList>
    </citation>
    <scope>NUCLEOTIDE SEQUENCE</scope>
    <source>
        <strain evidence="9">KCTC 12870</strain>
    </source>
</reference>
<sequence length="327" mass="37757">MPLKHRPKDQRGGQRKQPVELEPVGMARQYPLYLEALAVRNYSPITQENRRQALVAFLQWCQERDLFEAREVTRPVLESYQRSMHRYRKANGKPLGFSTQRGRLVAIKDFFRWLCRENEILHNPASELEMPRGERKLPKTPLTANEAERILNLPDITGPLGLRDRALLELLYSTGIRRMEAVRLALEDVQFERRVLAVRQGKGKKDRMTPIGERALSWLEKYLADSRPQLVHRSREQTLFLSAYGDALAPDYLSRLVIDYVKRAEVGKPGGCHLFRHTCATLMLENGADIRFIQQLLGHANLSTTQIYTDVSISQLQRVHAMTHPAR</sequence>
<dbReference type="GO" id="GO:0007059">
    <property type="term" value="P:chromosome segregation"/>
    <property type="evidence" value="ECO:0007669"/>
    <property type="project" value="UniProtKB-KW"/>
</dbReference>
<dbReference type="NCBIfam" id="NF002331">
    <property type="entry name" value="PRK01287.1"/>
    <property type="match status" value="1"/>
</dbReference>
<dbReference type="InterPro" id="IPR004107">
    <property type="entry name" value="Integrase_SAM-like_N"/>
</dbReference>
<evidence type="ECO:0000256" key="2">
    <source>
        <dbReference type="ARBA" id="ARBA00022908"/>
    </source>
</evidence>
<evidence type="ECO:0000256" key="3">
    <source>
        <dbReference type="ARBA" id="ARBA00023125"/>
    </source>
</evidence>
<evidence type="ECO:0000259" key="8">
    <source>
        <dbReference type="PROSITE" id="PS51900"/>
    </source>
</evidence>
<dbReference type="Gene3D" id="1.10.150.130">
    <property type="match status" value="1"/>
</dbReference>
<keyword evidence="4" id="KW-0233">DNA recombination</keyword>
<dbReference type="EMBL" id="BMXG01000043">
    <property type="protein sequence ID" value="GHC14132.1"/>
    <property type="molecule type" value="Genomic_DNA"/>
</dbReference>
<evidence type="ECO:0000259" key="7">
    <source>
        <dbReference type="PROSITE" id="PS51898"/>
    </source>
</evidence>
<dbReference type="InterPro" id="IPR011010">
    <property type="entry name" value="DNA_brk_join_enz"/>
</dbReference>
<dbReference type="GO" id="GO:0003677">
    <property type="term" value="F:DNA binding"/>
    <property type="evidence" value="ECO:0007669"/>
    <property type="project" value="UniProtKB-UniRule"/>
</dbReference>
<feature type="domain" description="Core-binding (CB)" evidence="8">
    <location>
        <begin position="24"/>
        <end position="115"/>
    </location>
</feature>
<dbReference type="PROSITE" id="PS51900">
    <property type="entry name" value="CB"/>
    <property type="match status" value="1"/>
</dbReference>
<gene>
    <name evidence="9" type="primary">xerD</name>
    <name evidence="9" type="ORF">GCM10007047_34220</name>
</gene>
<dbReference type="AlphaFoldDB" id="A0A8J3DFF8"/>
<accession>A0A8J3DFF8</accession>